<dbReference type="AlphaFoldDB" id="A0A5A7P841"/>
<evidence type="ECO:0000313" key="2">
    <source>
        <dbReference type="Proteomes" id="UP000325081"/>
    </source>
</evidence>
<accession>A0A5A7P841</accession>
<comment type="caution">
    <text evidence="1">The sequence shown here is derived from an EMBL/GenBank/DDBJ whole genome shotgun (WGS) entry which is preliminary data.</text>
</comment>
<proteinExistence type="predicted"/>
<organism evidence="1 2">
    <name type="scientific">Striga asiatica</name>
    <name type="common">Asiatic witchweed</name>
    <name type="synonym">Buchnera asiatica</name>
    <dbReference type="NCBI Taxonomy" id="4170"/>
    <lineage>
        <taxon>Eukaryota</taxon>
        <taxon>Viridiplantae</taxon>
        <taxon>Streptophyta</taxon>
        <taxon>Embryophyta</taxon>
        <taxon>Tracheophyta</taxon>
        <taxon>Spermatophyta</taxon>
        <taxon>Magnoliopsida</taxon>
        <taxon>eudicotyledons</taxon>
        <taxon>Gunneridae</taxon>
        <taxon>Pentapetalae</taxon>
        <taxon>asterids</taxon>
        <taxon>lamiids</taxon>
        <taxon>Lamiales</taxon>
        <taxon>Orobanchaceae</taxon>
        <taxon>Buchnereae</taxon>
        <taxon>Striga</taxon>
    </lineage>
</organism>
<protein>
    <submittedName>
        <fullName evidence="1">Plant regulator RWP-RK family protein</fullName>
    </submittedName>
</protein>
<dbReference type="EMBL" id="BKCP01003335">
    <property type="protein sequence ID" value="GER28949.1"/>
    <property type="molecule type" value="Genomic_DNA"/>
</dbReference>
<dbReference type="Proteomes" id="UP000325081">
    <property type="component" value="Unassembled WGS sequence"/>
</dbReference>
<evidence type="ECO:0000313" key="1">
    <source>
        <dbReference type="EMBL" id="GER28949.1"/>
    </source>
</evidence>
<reference evidence="2" key="1">
    <citation type="journal article" date="2019" name="Curr. Biol.">
        <title>Genome Sequence of Striga asiatica Provides Insight into the Evolution of Plant Parasitism.</title>
        <authorList>
            <person name="Yoshida S."/>
            <person name="Kim S."/>
            <person name="Wafula E.K."/>
            <person name="Tanskanen J."/>
            <person name="Kim Y.M."/>
            <person name="Honaas L."/>
            <person name="Yang Z."/>
            <person name="Spallek T."/>
            <person name="Conn C.E."/>
            <person name="Ichihashi Y."/>
            <person name="Cheong K."/>
            <person name="Cui S."/>
            <person name="Der J.P."/>
            <person name="Gundlach H."/>
            <person name="Jiao Y."/>
            <person name="Hori C."/>
            <person name="Ishida J.K."/>
            <person name="Kasahara H."/>
            <person name="Kiba T."/>
            <person name="Kim M.S."/>
            <person name="Koo N."/>
            <person name="Laohavisit A."/>
            <person name="Lee Y.H."/>
            <person name="Lumba S."/>
            <person name="McCourt P."/>
            <person name="Mortimer J.C."/>
            <person name="Mutuku J.M."/>
            <person name="Nomura T."/>
            <person name="Sasaki-Sekimoto Y."/>
            <person name="Seto Y."/>
            <person name="Wang Y."/>
            <person name="Wakatake T."/>
            <person name="Sakakibara H."/>
            <person name="Demura T."/>
            <person name="Yamaguchi S."/>
            <person name="Yoneyama K."/>
            <person name="Manabe R.I."/>
            <person name="Nelson D.C."/>
            <person name="Schulman A.H."/>
            <person name="Timko M.P."/>
            <person name="dePamphilis C.W."/>
            <person name="Choi D."/>
            <person name="Shirasu K."/>
        </authorList>
    </citation>
    <scope>NUCLEOTIDE SEQUENCE [LARGE SCALE GENOMIC DNA]</scope>
    <source>
        <strain evidence="2">cv. UVA1</strain>
    </source>
</reference>
<sequence length="104" mass="11595">MTSCSPSPPFWSESIDSRHRIRGWQVPSSASTPPQFKHLISVAVCCPLLSVQECYQQAIWPSRSVPKVNKELRTIVSLNSQATLETDIIITSFQTIIGIRILNA</sequence>
<name>A0A5A7P841_STRAF</name>
<keyword evidence="2" id="KW-1185">Reference proteome</keyword>
<gene>
    <name evidence="1" type="ORF">STAS_04778</name>
</gene>